<dbReference type="InterPro" id="IPR051402">
    <property type="entry name" value="KPR-Related"/>
</dbReference>
<keyword evidence="8" id="KW-1185">Reference proteome</keyword>
<dbReference type="EC" id="1.1.1.169" evidence="4"/>
<organism evidence="7 8">
    <name type="scientific">Streptantibioticus parmotrematis</name>
    <dbReference type="NCBI Taxonomy" id="2873249"/>
    <lineage>
        <taxon>Bacteria</taxon>
        <taxon>Bacillati</taxon>
        <taxon>Actinomycetota</taxon>
        <taxon>Actinomycetes</taxon>
        <taxon>Kitasatosporales</taxon>
        <taxon>Streptomycetaceae</taxon>
        <taxon>Streptantibioticus</taxon>
    </lineage>
</organism>
<dbReference type="InterPro" id="IPR003710">
    <property type="entry name" value="ApbA"/>
</dbReference>
<keyword evidence="4" id="KW-0566">Pantothenate biosynthesis</keyword>
<evidence type="ECO:0000259" key="6">
    <source>
        <dbReference type="Pfam" id="PF08546"/>
    </source>
</evidence>
<dbReference type="InterPro" id="IPR013752">
    <property type="entry name" value="KPA_reductase"/>
</dbReference>
<evidence type="ECO:0000313" key="7">
    <source>
        <dbReference type="EMBL" id="MBY8885133.1"/>
    </source>
</evidence>
<comment type="catalytic activity">
    <reaction evidence="4">
        <text>(R)-pantoate + NADP(+) = 2-dehydropantoate + NADPH + H(+)</text>
        <dbReference type="Rhea" id="RHEA:16233"/>
        <dbReference type="ChEBI" id="CHEBI:11561"/>
        <dbReference type="ChEBI" id="CHEBI:15378"/>
        <dbReference type="ChEBI" id="CHEBI:15980"/>
        <dbReference type="ChEBI" id="CHEBI:57783"/>
        <dbReference type="ChEBI" id="CHEBI:58349"/>
        <dbReference type="EC" id="1.1.1.169"/>
    </reaction>
</comment>
<dbReference type="InterPro" id="IPR036291">
    <property type="entry name" value="NAD(P)-bd_dom_sf"/>
</dbReference>
<dbReference type="NCBIfam" id="TIGR00745">
    <property type="entry name" value="apbA_panE"/>
    <property type="match status" value="1"/>
</dbReference>
<dbReference type="PANTHER" id="PTHR21708">
    <property type="entry name" value="PROBABLE 2-DEHYDROPANTOATE 2-REDUCTASE"/>
    <property type="match status" value="1"/>
</dbReference>
<dbReference type="InterPro" id="IPR013328">
    <property type="entry name" value="6PGD_dom2"/>
</dbReference>
<evidence type="ECO:0000256" key="3">
    <source>
        <dbReference type="ARBA" id="ARBA00023002"/>
    </source>
</evidence>
<evidence type="ECO:0000256" key="2">
    <source>
        <dbReference type="ARBA" id="ARBA00022857"/>
    </source>
</evidence>
<keyword evidence="2 4" id="KW-0521">NADP</keyword>
<keyword evidence="3 4" id="KW-0560">Oxidoreductase</keyword>
<feature type="domain" description="Ketopantoate reductase N-terminal" evidence="5">
    <location>
        <begin position="38"/>
        <end position="175"/>
    </location>
</feature>
<dbReference type="SUPFAM" id="SSF51735">
    <property type="entry name" value="NAD(P)-binding Rossmann-fold domains"/>
    <property type="match status" value="1"/>
</dbReference>
<dbReference type="PANTHER" id="PTHR21708:SF26">
    <property type="entry name" value="2-DEHYDROPANTOATE 2-REDUCTASE"/>
    <property type="match status" value="1"/>
</dbReference>
<evidence type="ECO:0000256" key="4">
    <source>
        <dbReference type="RuleBase" id="RU362068"/>
    </source>
</evidence>
<comment type="caution">
    <text evidence="7">The sequence shown here is derived from an EMBL/GenBank/DDBJ whole genome shotgun (WGS) entry which is preliminary data.</text>
</comment>
<protein>
    <recommendedName>
        <fullName evidence="4">2-dehydropantoate 2-reductase</fullName>
        <ecNumber evidence="4">1.1.1.169</ecNumber>
    </recommendedName>
    <alternativeName>
        <fullName evidence="4">Ketopantoate reductase</fullName>
    </alternativeName>
</protein>
<dbReference type="GO" id="GO:0008677">
    <property type="term" value="F:2-dehydropantoate 2-reductase activity"/>
    <property type="evidence" value="ECO:0007669"/>
    <property type="project" value="UniProtKB-EC"/>
</dbReference>
<dbReference type="Pfam" id="PF02558">
    <property type="entry name" value="ApbA"/>
    <property type="match status" value="1"/>
</dbReference>
<name>A0ABS7QPL9_9ACTN</name>
<proteinExistence type="inferred from homology"/>
<comment type="function">
    <text evidence="4">Catalyzes the NADPH-dependent reduction of ketopantoate into pantoic acid.</text>
</comment>
<evidence type="ECO:0000313" key="8">
    <source>
        <dbReference type="Proteomes" id="UP001198565"/>
    </source>
</evidence>
<comment type="pathway">
    <text evidence="4">Cofactor biosynthesis; (R)-pantothenate biosynthesis; (R)-pantoate from 3-methyl-2-oxobutanoate: step 2/2.</text>
</comment>
<gene>
    <name evidence="7" type="ORF">K7472_09790</name>
</gene>
<dbReference type="Gene3D" id="1.10.1040.10">
    <property type="entry name" value="N-(1-d-carboxylethyl)-l-norvaline Dehydrogenase, domain 2"/>
    <property type="match status" value="1"/>
</dbReference>
<reference evidence="7 8" key="1">
    <citation type="submission" date="2021-08" db="EMBL/GenBank/DDBJ databases">
        <title>Streptomyces sp. PTM05 isolated from lichen.</title>
        <authorList>
            <person name="Somphong A."/>
            <person name="Phongsopitanun W."/>
            <person name="Tanasupawat S."/>
        </authorList>
    </citation>
    <scope>NUCLEOTIDE SEQUENCE [LARGE SCALE GENOMIC DNA]</scope>
    <source>
        <strain evidence="7 8">Ptm05</strain>
    </source>
</reference>
<dbReference type="EMBL" id="JAINVZ010000005">
    <property type="protein sequence ID" value="MBY8885133.1"/>
    <property type="molecule type" value="Genomic_DNA"/>
</dbReference>
<evidence type="ECO:0000256" key="1">
    <source>
        <dbReference type="ARBA" id="ARBA00007870"/>
    </source>
</evidence>
<evidence type="ECO:0000259" key="5">
    <source>
        <dbReference type="Pfam" id="PF02558"/>
    </source>
</evidence>
<dbReference type="Gene3D" id="3.40.50.720">
    <property type="entry name" value="NAD(P)-binding Rossmann-like Domain"/>
    <property type="match status" value="1"/>
</dbReference>
<dbReference type="Pfam" id="PF08546">
    <property type="entry name" value="ApbA_C"/>
    <property type="match status" value="1"/>
</dbReference>
<dbReference type="InterPro" id="IPR008927">
    <property type="entry name" value="6-PGluconate_DH-like_C_sf"/>
</dbReference>
<accession>A0ABS7QPL9</accession>
<dbReference type="Proteomes" id="UP001198565">
    <property type="component" value="Unassembled WGS sequence"/>
</dbReference>
<feature type="domain" description="Ketopantoate reductase C-terminal" evidence="6">
    <location>
        <begin position="214"/>
        <end position="328"/>
    </location>
</feature>
<comment type="similarity">
    <text evidence="1 4">Belongs to the ketopantoate reductase family.</text>
</comment>
<dbReference type="InterPro" id="IPR013332">
    <property type="entry name" value="KPR_N"/>
</dbReference>
<dbReference type="SUPFAM" id="SSF48179">
    <property type="entry name" value="6-phosphogluconate dehydrogenase C-terminal domain-like"/>
    <property type="match status" value="1"/>
</dbReference>
<sequence length="330" mass="34169">MIRQRPTRAASLWQGGASAVPDGRGREAQEGHTVAATVAVLGPGGVGGLLAGLLARAGRRVVCLAGDDTAGALRKDGITVHSAAHGDFTTPVEADTVLRETPDVVLVTVKQTALASALERVPPALVGPGTVIVPLLNGVEHMDVLRERYPDAHVVGATIRVESTRTAPGVIEHGTPFTALRLACATPEPAALTQLAESLRGAGAEVVVGGDEKAALWDKLAVLAPFALLTTYFGTPVGEVRTTHRQRMLGVIEEVTAVARAAGATVTTDAVVTFFDTVPETMKSSMQRDVEAARATELDAIGGAVLRAAERHGVPVPDTTALVDRLRGHG</sequence>